<dbReference type="Proteomes" id="UP000663623">
    <property type="component" value="Chromosome"/>
</dbReference>
<evidence type="ECO:0000313" key="10">
    <source>
        <dbReference type="EMBL" id="BCS80675.1"/>
    </source>
</evidence>
<dbReference type="InterPro" id="IPR029062">
    <property type="entry name" value="Class_I_gatase-like"/>
</dbReference>
<protein>
    <recommendedName>
        <fullName evidence="3 6">Beta-galactosidase</fullName>
        <shortName evidence="6">Beta-gal</shortName>
        <ecNumber evidence="3 6">3.2.1.23</ecNumber>
    </recommendedName>
</protein>
<dbReference type="Pfam" id="PF02449">
    <property type="entry name" value="Glyco_hydro_42"/>
    <property type="match status" value="1"/>
</dbReference>
<dbReference type="InterPro" id="IPR013780">
    <property type="entry name" value="Glyco_hydro_b"/>
</dbReference>
<dbReference type="PIRSF" id="PIRSF001084">
    <property type="entry name" value="B-galactosidase"/>
    <property type="match status" value="1"/>
</dbReference>
<dbReference type="InterPro" id="IPR013739">
    <property type="entry name" value="Beta_galactosidase_C"/>
</dbReference>
<dbReference type="Gene3D" id="3.20.20.80">
    <property type="entry name" value="Glycosidases"/>
    <property type="match status" value="1"/>
</dbReference>
<dbReference type="InterPro" id="IPR013529">
    <property type="entry name" value="Glyco_hydro_42_N"/>
</dbReference>
<evidence type="ECO:0000256" key="3">
    <source>
        <dbReference type="ARBA" id="ARBA00012756"/>
    </source>
</evidence>
<dbReference type="Gene3D" id="3.40.50.880">
    <property type="match status" value="1"/>
</dbReference>
<evidence type="ECO:0000256" key="2">
    <source>
        <dbReference type="ARBA" id="ARBA00005940"/>
    </source>
</evidence>
<dbReference type="EC" id="3.2.1.23" evidence="3 6"/>
<feature type="domain" description="Beta-galactosidase C-terminal" evidence="9">
    <location>
        <begin position="619"/>
        <end position="676"/>
    </location>
</feature>
<evidence type="ECO:0000259" key="8">
    <source>
        <dbReference type="Pfam" id="PF08532"/>
    </source>
</evidence>
<gene>
    <name evidence="10" type="ORF">CaldiYA01_06350</name>
</gene>
<dbReference type="RefSeq" id="WP_207181253.1">
    <property type="nucleotide sequence ID" value="NZ_AP024480.1"/>
</dbReference>
<dbReference type="PANTHER" id="PTHR36447">
    <property type="entry name" value="BETA-GALACTOSIDASE GANA"/>
    <property type="match status" value="1"/>
</dbReference>
<dbReference type="SUPFAM" id="SSF51445">
    <property type="entry name" value="(Trans)glycosidases"/>
    <property type="match status" value="1"/>
</dbReference>
<name>A0ABM7NKP3_9FIRM</name>
<accession>A0ABM7NKP3</accession>
<dbReference type="SUPFAM" id="SSF52317">
    <property type="entry name" value="Class I glutamine amidotransferase-like"/>
    <property type="match status" value="1"/>
</dbReference>
<dbReference type="CDD" id="cd03143">
    <property type="entry name" value="A4_beta-galactosidase_middle_domain"/>
    <property type="match status" value="1"/>
</dbReference>
<organism evidence="10 11">
    <name type="scientific">Caldicellulosiruptor diazotrophicus</name>
    <dbReference type="NCBI Taxonomy" id="2806205"/>
    <lineage>
        <taxon>Bacteria</taxon>
        <taxon>Bacillati</taxon>
        <taxon>Bacillota</taxon>
        <taxon>Bacillota incertae sedis</taxon>
        <taxon>Caldicellulosiruptorales</taxon>
        <taxon>Caldicellulosiruptoraceae</taxon>
        <taxon>Caldicellulosiruptor</taxon>
    </lineage>
</organism>
<keyword evidence="11" id="KW-1185">Reference proteome</keyword>
<evidence type="ECO:0000259" key="7">
    <source>
        <dbReference type="Pfam" id="PF02449"/>
    </source>
</evidence>
<dbReference type="EMBL" id="AP024480">
    <property type="protein sequence ID" value="BCS80675.1"/>
    <property type="molecule type" value="Genomic_DNA"/>
</dbReference>
<evidence type="ECO:0000256" key="4">
    <source>
        <dbReference type="ARBA" id="ARBA00022801"/>
    </source>
</evidence>
<evidence type="ECO:0000256" key="6">
    <source>
        <dbReference type="PIRNR" id="PIRNR001084"/>
    </source>
</evidence>
<dbReference type="InterPro" id="IPR013738">
    <property type="entry name" value="Beta_galactosidase_Trimer"/>
</dbReference>
<dbReference type="Pfam" id="PF08532">
    <property type="entry name" value="Glyco_hydro_42M"/>
    <property type="match status" value="1"/>
</dbReference>
<feature type="domain" description="Glycoside hydrolase family 42 N-terminal" evidence="7">
    <location>
        <begin position="14"/>
        <end position="387"/>
    </location>
</feature>
<evidence type="ECO:0000259" key="9">
    <source>
        <dbReference type="Pfam" id="PF08533"/>
    </source>
</evidence>
<feature type="domain" description="Beta-galactosidase trimerisation" evidence="8">
    <location>
        <begin position="401"/>
        <end position="610"/>
    </location>
</feature>
<dbReference type="PANTHER" id="PTHR36447:SF1">
    <property type="entry name" value="BETA-GALACTOSIDASE GANA"/>
    <property type="match status" value="1"/>
</dbReference>
<dbReference type="InterPro" id="IPR017853">
    <property type="entry name" value="GH"/>
</dbReference>
<evidence type="ECO:0000313" key="11">
    <source>
        <dbReference type="Proteomes" id="UP000663623"/>
    </source>
</evidence>
<comment type="similarity">
    <text evidence="2 6">Belongs to the glycosyl hydrolase 42 family.</text>
</comment>
<evidence type="ECO:0000256" key="5">
    <source>
        <dbReference type="ARBA" id="ARBA00023295"/>
    </source>
</evidence>
<dbReference type="Pfam" id="PF08533">
    <property type="entry name" value="Glyco_hydro_42C"/>
    <property type="match status" value="1"/>
</dbReference>
<dbReference type="Gene3D" id="2.60.40.1180">
    <property type="entry name" value="Golgi alpha-mannosidase II"/>
    <property type="match status" value="1"/>
</dbReference>
<sequence length="679" mass="79812">MGKIKLKKFLYGGDYNPDQWTEDVWEKDIEFMKYYNVNAVSMPIFSWAQLQPNEDEFTFEWLDKIIDKLYSNGIHVILATPTASQPAWLSKKYPDVLPVDIHGRKRKHGARQNYCPNSPNFKNAAKRIVEEMAKRYKDHPAVIMWHISNEYGPYCYCENCAKAFRQWLKERYKTLDELNKRWNTAFWGHTFYDWDEIEVPSYLNEEYEYMPGRQKSSFQGLSLDYKRFMSDSLLNLYKMEAEIIKKYMPDIPVTTNLMGPFKPLDYHKWAKHMDIISWDNYPSIKDVPSTIAFKHDLMRGLKRDQSWILMEQTPSQTNWQWYNSAKRPGMIRLLSYQAIAHGADSVLYFQWRQSVASCEKFHSAMVPHVGHLETRVSKELKKIGDELLRQDEILESTTKSEVALLFDWENWWALEENMGFRNDISYLEHVDAYYRALYKLKTNVDVVDPKEDLTRYKLVVAPLLYLLDEESTKNIENYVKNGGIFITTYLSGLVDENDRVILGGYPGWFRKLCGIWVEEIDALFPDMKNAIILEKPIGMLDGKYECDFICDVIHLEGARALAYYERDYYKGMPAVVENDYGNGKAIYVGTRPEQRFIEDLVKFYAEKAGVQPILPVPEGIEVTKREKNGNEYVFLLNFNDYDVNIELEDEYYELITQKNLSGKFTLAPKEVMILRRLKG</sequence>
<dbReference type="InterPro" id="IPR003476">
    <property type="entry name" value="Glyco_hydro_42"/>
</dbReference>
<evidence type="ECO:0000256" key="1">
    <source>
        <dbReference type="ARBA" id="ARBA00001412"/>
    </source>
</evidence>
<keyword evidence="5 6" id="KW-0326">Glycosidase</keyword>
<comment type="catalytic activity">
    <reaction evidence="1 6">
        <text>Hydrolysis of terminal non-reducing beta-D-galactose residues in beta-D-galactosides.</text>
        <dbReference type="EC" id="3.2.1.23"/>
    </reaction>
</comment>
<keyword evidence="4 6" id="KW-0378">Hydrolase</keyword>
<reference evidence="10 11" key="1">
    <citation type="submission" date="2021-02" db="EMBL/GenBank/DDBJ databases">
        <title>Nitrogen-fixing ability and nitrogen fixation related genes of thermophilic fermentative bacteria in the genus Caldicellulosiruptor.</title>
        <authorList>
            <person name="Chen Y."/>
            <person name="Nishihara A."/>
            <person name="Haruta S."/>
        </authorList>
    </citation>
    <scope>NUCLEOTIDE SEQUENCE [LARGE SCALE GENOMIC DNA]</scope>
    <source>
        <strain evidence="10 11">YA01</strain>
    </source>
</reference>
<proteinExistence type="inferred from homology"/>